<proteinExistence type="predicted"/>
<organism evidence="1 2">
    <name type="scientific">Entomophthora muscae</name>
    <dbReference type="NCBI Taxonomy" id="34485"/>
    <lineage>
        <taxon>Eukaryota</taxon>
        <taxon>Fungi</taxon>
        <taxon>Fungi incertae sedis</taxon>
        <taxon>Zoopagomycota</taxon>
        <taxon>Entomophthoromycotina</taxon>
        <taxon>Entomophthoromycetes</taxon>
        <taxon>Entomophthorales</taxon>
        <taxon>Entomophthoraceae</taxon>
        <taxon>Entomophthora</taxon>
    </lineage>
</organism>
<evidence type="ECO:0000313" key="2">
    <source>
        <dbReference type="Proteomes" id="UP001165960"/>
    </source>
</evidence>
<sequence length="71" mass="7696">AKTILIFLKNFINLSLSQSLLKKVNLHPIQTRSLWLLIGVLVMGLDAYFSSSSCTTLPGGPLEGLFQSCTG</sequence>
<keyword evidence="2" id="KW-1185">Reference proteome</keyword>
<evidence type="ECO:0000313" key="1">
    <source>
        <dbReference type="EMBL" id="KAJ9071186.1"/>
    </source>
</evidence>
<dbReference type="Proteomes" id="UP001165960">
    <property type="component" value="Unassembled WGS sequence"/>
</dbReference>
<protein>
    <submittedName>
        <fullName evidence="1">Uncharacterized protein</fullName>
    </submittedName>
</protein>
<comment type="caution">
    <text evidence="1">The sequence shown here is derived from an EMBL/GenBank/DDBJ whole genome shotgun (WGS) entry which is preliminary data.</text>
</comment>
<feature type="non-terminal residue" evidence="1">
    <location>
        <position position="1"/>
    </location>
</feature>
<name>A0ACC2T9N5_9FUNG</name>
<accession>A0ACC2T9N5</accession>
<dbReference type="EMBL" id="QTSX02003521">
    <property type="protein sequence ID" value="KAJ9071186.1"/>
    <property type="molecule type" value="Genomic_DNA"/>
</dbReference>
<gene>
    <name evidence="1" type="ORF">DSO57_1039504</name>
</gene>
<reference evidence="1" key="1">
    <citation type="submission" date="2022-04" db="EMBL/GenBank/DDBJ databases">
        <title>Genome of the entomopathogenic fungus Entomophthora muscae.</title>
        <authorList>
            <person name="Elya C."/>
            <person name="Lovett B.R."/>
            <person name="Lee E."/>
            <person name="Macias A.M."/>
            <person name="Hajek A.E."/>
            <person name="De Bivort B.L."/>
            <person name="Kasson M.T."/>
            <person name="De Fine Licht H.H."/>
            <person name="Stajich J.E."/>
        </authorList>
    </citation>
    <scope>NUCLEOTIDE SEQUENCE</scope>
    <source>
        <strain evidence="1">Berkeley</strain>
    </source>
</reference>